<feature type="domain" description="ABC transmembrane type-1" evidence="9">
    <location>
        <begin position="69"/>
        <end position="259"/>
    </location>
</feature>
<dbReference type="RefSeq" id="WP_091529237.1">
    <property type="nucleotide sequence ID" value="NZ_LT629772.1"/>
</dbReference>
<dbReference type="AlphaFoldDB" id="A0A1H1ZLF4"/>
<evidence type="ECO:0000313" key="10">
    <source>
        <dbReference type="EMBL" id="SDT34651.1"/>
    </source>
</evidence>
<dbReference type="GO" id="GO:0006865">
    <property type="term" value="P:amino acid transport"/>
    <property type="evidence" value="ECO:0007669"/>
    <property type="project" value="TreeGrafter"/>
</dbReference>
<keyword evidence="6 7" id="KW-0472">Membrane</keyword>
<evidence type="ECO:0000256" key="2">
    <source>
        <dbReference type="ARBA" id="ARBA00022448"/>
    </source>
</evidence>
<dbReference type="PANTHER" id="PTHR30614">
    <property type="entry name" value="MEMBRANE COMPONENT OF AMINO ACID ABC TRANSPORTER"/>
    <property type="match status" value="1"/>
</dbReference>
<name>A0A1H1ZLF4_9ACTN</name>
<evidence type="ECO:0000256" key="7">
    <source>
        <dbReference type="RuleBase" id="RU363032"/>
    </source>
</evidence>
<dbReference type="EMBL" id="LT629772">
    <property type="protein sequence ID" value="SDT34651.1"/>
    <property type="molecule type" value="Genomic_DNA"/>
</dbReference>
<organism evidence="10 11">
    <name type="scientific">Microlunatus soli</name>
    <dbReference type="NCBI Taxonomy" id="630515"/>
    <lineage>
        <taxon>Bacteria</taxon>
        <taxon>Bacillati</taxon>
        <taxon>Actinomycetota</taxon>
        <taxon>Actinomycetes</taxon>
        <taxon>Propionibacteriales</taxon>
        <taxon>Propionibacteriaceae</taxon>
        <taxon>Microlunatus</taxon>
    </lineage>
</organism>
<dbReference type="GO" id="GO:0022857">
    <property type="term" value="F:transmembrane transporter activity"/>
    <property type="evidence" value="ECO:0007669"/>
    <property type="project" value="InterPro"/>
</dbReference>
<keyword evidence="3" id="KW-1003">Cell membrane</keyword>
<dbReference type="PROSITE" id="PS50928">
    <property type="entry name" value="ABC_TM1"/>
    <property type="match status" value="1"/>
</dbReference>
<sequence>MSESTVLFDAPGPKARTRNIVVGVVGGAAILAGIVFVIVGLANANQFTGDFWKPFLQPSTWADYLLPGLLSTLKAAALAIVLSLILGMLLGVGRLSTIAPIRIVCGVWVEVFRAIPVLVGMLFSYYFALYVLHLPKNQAFFGVVVGLVLYNSSVIAELIRSGVGSLPRGQREAGLAIGLTEGQAMTSILLPQAVTAMLPSLVSQLVVVLKDTALGAIIGYPDLLQSGYTGSNLTGNLIPTVLVMAAMYIIINYSLTRVAAWLEGRMKRRGRSVARPPDQLMGDPAKAANAGAASLQANQP</sequence>
<evidence type="ECO:0000256" key="1">
    <source>
        <dbReference type="ARBA" id="ARBA00004651"/>
    </source>
</evidence>
<gene>
    <name evidence="10" type="ORF">SAMN04489812_5308</name>
</gene>
<dbReference type="Gene3D" id="1.10.3720.10">
    <property type="entry name" value="MetI-like"/>
    <property type="match status" value="1"/>
</dbReference>
<feature type="region of interest" description="Disordered" evidence="8">
    <location>
        <begin position="272"/>
        <end position="300"/>
    </location>
</feature>
<evidence type="ECO:0000256" key="6">
    <source>
        <dbReference type="ARBA" id="ARBA00023136"/>
    </source>
</evidence>
<feature type="transmembrane region" description="Helical" evidence="7">
    <location>
        <begin position="103"/>
        <end position="127"/>
    </location>
</feature>
<keyword evidence="4 7" id="KW-0812">Transmembrane</keyword>
<dbReference type="CDD" id="cd06261">
    <property type="entry name" value="TM_PBP2"/>
    <property type="match status" value="1"/>
</dbReference>
<comment type="subcellular location">
    <subcellularLocation>
        <location evidence="1 7">Cell membrane</location>
        <topology evidence="1 7">Multi-pass membrane protein</topology>
    </subcellularLocation>
</comment>
<evidence type="ECO:0000256" key="8">
    <source>
        <dbReference type="SAM" id="MobiDB-lite"/>
    </source>
</evidence>
<dbReference type="SUPFAM" id="SSF161098">
    <property type="entry name" value="MetI-like"/>
    <property type="match status" value="1"/>
</dbReference>
<comment type="similarity">
    <text evidence="7">Belongs to the binding-protein-dependent transport system permease family.</text>
</comment>
<evidence type="ECO:0000259" key="9">
    <source>
        <dbReference type="PROSITE" id="PS50928"/>
    </source>
</evidence>
<keyword evidence="5 7" id="KW-1133">Transmembrane helix</keyword>
<evidence type="ECO:0000313" key="11">
    <source>
        <dbReference type="Proteomes" id="UP000199103"/>
    </source>
</evidence>
<dbReference type="Proteomes" id="UP000199103">
    <property type="component" value="Chromosome I"/>
</dbReference>
<proteinExistence type="inferred from homology"/>
<dbReference type="InterPro" id="IPR035906">
    <property type="entry name" value="MetI-like_sf"/>
</dbReference>
<dbReference type="InterPro" id="IPR043429">
    <property type="entry name" value="ArtM/GltK/GlnP/TcyL/YhdX-like"/>
</dbReference>
<evidence type="ECO:0000256" key="5">
    <source>
        <dbReference type="ARBA" id="ARBA00022989"/>
    </source>
</evidence>
<dbReference type="OrthoDB" id="4543034at2"/>
<dbReference type="NCBIfam" id="TIGR01726">
    <property type="entry name" value="HEQRo_perm_3TM"/>
    <property type="match status" value="1"/>
</dbReference>
<feature type="transmembrane region" description="Helical" evidence="7">
    <location>
        <begin position="64"/>
        <end position="91"/>
    </location>
</feature>
<dbReference type="InterPro" id="IPR010065">
    <property type="entry name" value="AA_ABC_transptr_permease_3TM"/>
</dbReference>
<evidence type="ECO:0000256" key="4">
    <source>
        <dbReference type="ARBA" id="ARBA00022692"/>
    </source>
</evidence>
<dbReference type="GO" id="GO:0043190">
    <property type="term" value="C:ATP-binding cassette (ABC) transporter complex"/>
    <property type="evidence" value="ECO:0007669"/>
    <property type="project" value="InterPro"/>
</dbReference>
<feature type="transmembrane region" description="Helical" evidence="7">
    <location>
        <begin position="241"/>
        <end position="262"/>
    </location>
</feature>
<protein>
    <submittedName>
        <fullName evidence="10">Amino acid ABC transporter membrane protein 2, PAAT family</fullName>
    </submittedName>
</protein>
<evidence type="ECO:0000256" key="3">
    <source>
        <dbReference type="ARBA" id="ARBA00022475"/>
    </source>
</evidence>
<accession>A0A1H1ZLF4</accession>
<dbReference type="Pfam" id="PF00528">
    <property type="entry name" value="BPD_transp_1"/>
    <property type="match status" value="1"/>
</dbReference>
<dbReference type="STRING" id="630515.SAMN04489812_5308"/>
<feature type="transmembrane region" description="Helical" evidence="7">
    <location>
        <begin position="20"/>
        <end position="44"/>
    </location>
</feature>
<feature type="compositionally biased region" description="Low complexity" evidence="8">
    <location>
        <begin position="285"/>
        <end position="300"/>
    </location>
</feature>
<reference evidence="10 11" key="1">
    <citation type="submission" date="2016-10" db="EMBL/GenBank/DDBJ databases">
        <authorList>
            <person name="de Groot N.N."/>
        </authorList>
    </citation>
    <scope>NUCLEOTIDE SEQUENCE [LARGE SCALE GENOMIC DNA]</scope>
    <source>
        <strain evidence="10 11">DSM 21800</strain>
    </source>
</reference>
<dbReference type="InterPro" id="IPR000515">
    <property type="entry name" value="MetI-like"/>
</dbReference>
<keyword evidence="11" id="KW-1185">Reference proteome</keyword>
<keyword evidence="2 7" id="KW-0813">Transport</keyword>
<dbReference type="PANTHER" id="PTHR30614:SF21">
    <property type="entry name" value="AMINO ACID ABC TRANSPORTER PERMEASE"/>
    <property type="match status" value="1"/>
</dbReference>